<keyword evidence="3" id="KW-1185">Reference proteome</keyword>
<feature type="region of interest" description="Disordered" evidence="1">
    <location>
        <begin position="114"/>
        <end position="144"/>
    </location>
</feature>
<dbReference type="Proteomes" id="UP000193738">
    <property type="component" value="Unassembled WGS sequence"/>
</dbReference>
<organism evidence="2 3">
    <name type="scientific">Mycobacterium gastri</name>
    <dbReference type="NCBI Taxonomy" id="1777"/>
    <lineage>
        <taxon>Bacteria</taxon>
        <taxon>Bacillati</taxon>
        <taxon>Actinomycetota</taxon>
        <taxon>Actinomycetes</taxon>
        <taxon>Mycobacteriales</taxon>
        <taxon>Mycobacteriaceae</taxon>
        <taxon>Mycobacterium</taxon>
    </lineage>
</organism>
<accession>A0A1X1VGH4</accession>
<reference evidence="2 3" key="1">
    <citation type="submission" date="2016-01" db="EMBL/GenBank/DDBJ databases">
        <title>The new phylogeny of the genus Mycobacterium.</title>
        <authorList>
            <person name="Tarcisio F."/>
            <person name="Conor M."/>
            <person name="Antonella G."/>
            <person name="Elisabetta G."/>
            <person name="Giulia F.S."/>
            <person name="Sara T."/>
            <person name="Anna F."/>
            <person name="Clotilde B."/>
            <person name="Roberto B."/>
            <person name="Veronica D.S."/>
            <person name="Fabio R."/>
            <person name="Monica P."/>
            <person name="Olivier J."/>
            <person name="Enrico T."/>
            <person name="Nicola S."/>
        </authorList>
    </citation>
    <scope>NUCLEOTIDE SEQUENCE [LARGE SCALE GENOMIC DNA]</scope>
    <source>
        <strain evidence="2 3">DSM 43505</strain>
    </source>
</reference>
<comment type="caution">
    <text evidence="2">The sequence shown here is derived from an EMBL/GenBank/DDBJ whole genome shotgun (WGS) entry which is preliminary data.</text>
</comment>
<protein>
    <submittedName>
        <fullName evidence="2">Uncharacterized protein</fullName>
    </submittedName>
</protein>
<dbReference type="EMBL" id="LQOX01000109">
    <property type="protein sequence ID" value="ORV68154.1"/>
    <property type="molecule type" value="Genomic_DNA"/>
</dbReference>
<gene>
    <name evidence="2" type="ORF">AWC07_08925</name>
</gene>
<evidence type="ECO:0000313" key="2">
    <source>
        <dbReference type="EMBL" id="ORV68154.1"/>
    </source>
</evidence>
<proteinExistence type="predicted"/>
<dbReference type="AlphaFoldDB" id="A0A1X1VGH4"/>
<evidence type="ECO:0000313" key="3">
    <source>
        <dbReference type="Proteomes" id="UP000193738"/>
    </source>
</evidence>
<sequence length="144" mass="15876">MTRCLLLRRTPGTLTPDFGSGQADVDREGRPVRARPQALDPAIQEIGTNNAVRCIAGSWTLLHPQAPDVQQWLVKFQADRWLPELTDKSLCRYAFHSLVPDLIASIQGCVDSHNDAHDHTLGPRPQNPSSPGSPRGRIVPEKLS</sequence>
<name>A0A1X1VGH4_MYCGS</name>
<evidence type="ECO:0000256" key="1">
    <source>
        <dbReference type="SAM" id="MobiDB-lite"/>
    </source>
</evidence>